<name>A0A6I4T226_9SPHN</name>
<keyword evidence="4" id="KW-1185">Reference proteome</keyword>
<sequence length="329" mass="35892">MTSRNMCVAAAALAITGCGGSAYKAATADRSAPQAQFGFREALETSSILPDLPAPPEERVASAEYMVDEPDPDVRPPMPAGMPQIAYRYDYGFRVDPEKLVAVEQQHSDLCTKRGAQVCRLISMEHFGATGDYARGELRMEVRADLVQEFGKALSRSAESAGGELFSSSVSGEDLSKDIVDTEARLRARTLLRDRLMEVLRSRKGSVADLIKAERGVTDVNEEIDQAQSWLAEMKGRVAFSKITVDYSSASPSGGGFWEPIRWAFGSMGTTLGRTIATLLLFVTALLPWLLLLAALVWAWRRSGLRLWPLRRKRPASFAEGNGQVDAAG</sequence>
<gene>
    <name evidence="3" type="ORF">GRI89_17730</name>
</gene>
<dbReference type="AlphaFoldDB" id="A0A6I4T226"/>
<organism evidence="3 4">
    <name type="scientific">Croceibacterium salegens</name>
    <dbReference type="NCBI Taxonomy" id="1737568"/>
    <lineage>
        <taxon>Bacteria</taxon>
        <taxon>Pseudomonadati</taxon>
        <taxon>Pseudomonadota</taxon>
        <taxon>Alphaproteobacteria</taxon>
        <taxon>Sphingomonadales</taxon>
        <taxon>Erythrobacteraceae</taxon>
        <taxon>Croceibacterium</taxon>
    </lineage>
</organism>
<dbReference type="Proteomes" id="UP000433652">
    <property type="component" value="Unassembled WGS sequence"/>
</dbReference>
<evidence type="ECO:0000313" key="3">
    <source>
        <dbReference type="EMBL" id="MXO61386.1"/>
    </source>
</evidence>
<keyword evidence="1" id="KW-0812">Transmembrane</keyword>
<proteinExistence type="predicted"/>
<evidence type="ECO:0000256" key="1">
    <source>
        <dbReference type="SAM" id="Phobius"/>
    </source>
</evidence>
<evidence type="ECO:0000259" key="2">
    <source>
        <dbReference type="Pfam" id="PF14257"/>
    </source>
</evidence>
<protein>
    <submittedName>
        <fullName evidence="3">DUF4349 domain-containing protein</fullName>
    </submittedName>
</protein>
<accession>A0A6I4T226</accession>
<dbReference type="EMBL" id="WTYM01000063">
    <property type="protein sequence ID" value="MXO61386.1"/>
    <property type="molecule type" value="Genomic_DNA"/>
</dbReference>
<comment type="caution">
    <text evidence="3">The sequence shown here is derived from an EMBL/GenBank/DDBJ whole genome shotgun (WGS) entry which is preliminary data.</text>
</comment>
<dbReference type="Pfam" id="PF14257">
    <property type="entry name" value="DUF4349"/>
    <property type="match status" value="1"/>
</dbReference>
<feature type="transmembrane region" description="Helical" evidence="1">
    <location>
        <begin position="276"/>
        <end position="300"/>
    </location>
</feature>
<feature type="domain" description="DUF4349" evidence="2">
    <location>
        <begin position="84"/>
        <end position="301"/>
    </location>
</feature>
<dbReference type="RefSeq" id="WP_159798424.1">
    <property type="nucleotide sequence ID" value="NZ_WTYM01000063.1"/>
</dbReference>
<evidence type="ECO:0000313" key="4">
    <source>
        <dbReference type="Proteomes" id="UP000433652"/>
    </source>
</evidence>
<dbReference type="InterPro" id="IPR025645">
    <property type="entry name" value="DUF4349"/>
</dbReference>
<keyword evidence="1" id="KW-0472">Membrane</keyword>
<dbReference type="PROSITE" id="PS51257">
    <property type="entry name" value="PROKAR_LIPOPROTEIN"/>
    <property type="match status" value="1"/>
</dbReference>
<dbReference type="OrthoDB" id="7448632at2"/>
<reference evidence="3 4" key="1">
    <citation type="submission" date="2019-12" db="EMBL/GenBank/DDBJ databases">
        <title>Genomic-based taxomic classification of the family Erythrobacteraceae.</title>
        <authorList>
            <person name="Xu L."/>
        </authorList>
    </citation>
    <scope>NUCLEOTIDE SEQUENCE [LARGE SCALE GENOMIC DNA]</scope>
    <source>
        <strain evidence="3 4">MCCC 1K01500</strain>
    </source>
</reference>
<keyword evidence="1" id="KW-1133">Transmembrane helix</keyword>